<feature type="signal peptide" evidence="5">
    <location>
        <begin position="1"/>
        <end position="27"/>
    </location>
</feature>
<dbReference type="PANTHER" id="PTHR40980:SF4">
    <property type="entry name" value="TONB-DEPENDENT RECEPTOR-LIKE BETA-BARREL DOMAIN-CONTAINING PROTEIN"/>
    <property type="match status" value="1"/>
</dbReference>
<keyword evidence="8" id="KW-1185">Reference proteome</keyword>
<organism evidence="7 8">
    <name type="scientific">Pelagicoccus albus</name>
    <dbReference type="NCBI Taxonomy" id="415222"/>
    <lineage>
        <taxon>Bacteria</taxon>
        <taxon>Pseudomonadati</taxon>
        <taxon>Verrucomicrobiota</taxon>
        <taxon>Opitutia</taxon>
        <taxon>Puniceicoccales</taxon>
        <taxon>Pelagicoccaceae</taxon>
        <taxon>Pelagicoccus</taxon>
    </lineage>
</organism>
<dbReference type="RefSeq" id="WP_185660380.1">
    <property type="nucleotide sequence ID" value="NZ_CAWPOO010000012.1"/>
</dbReference>
<keyword evidence="3" id="KW-0998">Cell outer membrane</keyword>
<dbReference type="GO" id="GO:0009279">
    <property type="term" value="C:cell outer membrane"/>
    <property type="evidence" value="ECO:0007669"/>
    <property type="project" value="UniProtKB-SubCell"/>
</dbReference>
<feature type="compositionally biased region" description="Polar residues" evidence="4">
    <location>
        <begin position="31"/>
        <end position="42"/>
    </location>
</feature>
<evidence type="ECO:0000256" key="1">
    <source>
        <dbReference type="ARBA" id="ARBA00004442"/>
    </source>
</evidence>
<dbReference type="Proteomes" id="UP000526501">
    <property type="component" value="Unassembled WGS sequence"/>
</dbReference>
<feature type="domain" description="Outer membrane protein beta-barrel" evidence="6">
    <location>
        <begin position="448"/>
        <end position="780"/>
    </location>
</feature>
<protein>
    <submittedName>
        <fullName evidence="7">Outer membrane beta-barrel protein</fullName>
    </submittedName>
</protein>
<feature type="chain" id="PRO_5031540244" evidence="5">
    <location>
        <begin position="28"/>
        <end position="804"/>
    </location>
</feature>
<dbReference type="AlphaFoldDB" id="A0A7X1B8W0"/>
<evidence type="ECO:0000256" key="4">
    <source>
        <dbReference type="SAM" id="MobiDB-lite"/>
    </source>
</evidence>
<comment type="subcellular location">
    <subcellularLocation>
        <location evidence="1">Cell outer membrane</location>
    </subcellularLocation>
</comment>
<accession>A0A7X1B8W0</accession>
<proteinExistence type="predicted"/>
<evidence type="ECO:0000256" key="3">
    <source>
        <dbReference type="ARBA" id="ARBA00023237"/>
    </source>
</evidence>
<dbReference type="SUPFAM" id="SSF56935">
    <property type="entry name" value="Porins"/>
    <property type="match status" value="1"/>
</dbReference>
<feature type="compositionally biased region" description="Basic and acidic residues" evidence="4">
    <location>
        <begin position="43"/>
        <end position="55"/>
    </location>
</feature>
<evidence type="ECO:0000256" key="5">
    <source>
        <dbReference type="SAM" id="SignalP"/>
    </source>
</evidence>
<dbReference type="PANTHER" id="PTHR40980">
    <property type="entry name" value="PLUG DOMAIN-CONTAINING PROTEIN"/>
    <property type="match status" value="1"/>
</dbReference>
<evidence type="ECO:0000313" key="8">
    <source>
        <dbReference type="Proteomes" id="UP000526501"/>
    </source>
</evidence>
<sequence>MNSVYRNIMAAAGTLSCILLTSTVSNAAEETTNAKAPATQSAAKDETNSSPRERGRILVKRNPIASEYQIFGDSGTAAGADADGEGVDFRAFFPQSNPADDPSELLKIGYTLNYNDQSGIGKSGYNISWKHALDSKQKIVMAAQLRHSASDRLIEHYESVWSERSEDGNYYLDRPRFSYDEILTENTVASAQIGYKANDRNSFYFKTYRQDYKDHAYRNRLELQFAGADLIEDSQSITEDGSASEAIFNNASSRRYFGDTTNTRTRVHNSIGGTYTGEEWTVDYVVYMQKWNLDTEWFNWNFTESGLDVGYEIDNPYKPTFTTYNDTNLQNQSNATLSSLRIHDTHTRDRDLAARIDADRNISLGSRDLWIQTGGLHREKEREVWQTIQVYFPSSDNLLYLTDVANDEEFGSILEGYFEMPTGLDPAKGRDAFYNNPEYFAANDYRQAIESAPQSYTAKESVTSAYLLGTQKTGDWTFEIGGRLEHTETETRGTVVIPESVNDADEGAYLETVVNPSNGEAQIIKDLYSENSYDNFIPSAEATYQLSDSDRIKAAWFQLLMRPQYYNIVDYRRISVPTRSISEGNPELSPTSIDKARLSWIRDNETLGSLAFELYYIQIENFFYGSVTDEVILEDGVPQTYRVSRVENGEKANIKGFEIQWNKTINDFAIFDTSTATLAYTYSDSEATVQSRPEDILTTPERSKHLLKLNLSGRIGNYRTELEYAYQSKALDDLGNSVEQDVYREPVVSLSWLNRYSLDKTTSLNLNFANITDHAERSYEGSPIRVTGNQYSSWFGTFNLTKTF</sequence>
<keyword evidence="5" id="KW-0732">Signal</keyword>
<dbReference type="Pfam" id="PF14905">
    <property type="entry name" value="OMP_b-brl_3"/>
    <property type="match status" value="1"/>
</dbReference>
<gene>
    <name evidence="7" type="ORF">H5P27_10700</name>
</gene>
<comment type="caution">
    <text evidence="7">The sequence shown here is derived from an EMBL/GenBank/DDBJ whole genome shotgun (WGS) entry which is preliminary data.</text>
</comment>
<dbReference type="InterPro" id="IPR041700">
    <property type="entry name" value="OMP_b-brl_3"/>
</dbReference>
<dbReference type="InterPro" id="IPR036942">
    <property type="entry name" value="Beta-barrel_TonB_sf"/>
</dbReference>
<dbReference type="EMBL" id="JACHVC010000012">
    <property type="protein sequence ID" value="MBC2606510.1"/>
    <property type="molecule type" value="Genomic_DNA"/>
</dbReference>
<evidence type="ECO:0000259" key="6">
    <source>
        <dbReference type="Pfam" id="PF14905"/>
    </source>
</evidence>
<feature type="region of interest" description="Disordered" evidence="4">
    <location>
        <begin position="31"/>
        <end position="55"/>
    </location>
</feature>
<dbReference type="Gene3D" id="2.40.170.20">
    <property type="entry name" value="TonB-dependent receptor, beta-barrel domain"/>
    <property type="match status" value="1"/>
</dbReference>
<name>A0A7X1B8W0_9BACT</name>
<evidence type="ECO:0000313" key="7">
    <source>
        <dbReference type="EMBL" id="MBC2606510.1"/>
    </source>
</evidence>
<dbReference type="PROSITE" id="PS51257">
    <property type="entry name" value="PROKAR_LIPOPROTEIN"/>
    <property type="match status" value="1"/>
</dbReference>
<keyword evidence="2" id="KW-0472">Membrane</keyword>
<evidence type="ECO:0000256" key="2">
    <source>
        <dbReference type="ARBA" id="ARBA00023136"/>
    </source>
</evidence>
<reference evidence="7 8" key="1">
    <citation type="submission" date="2020-07" db="EMBL/GenBank/DDBJ databases">
        <authorList>
            <person name="Feng X."/>
        </authorList>
    </citation>
    <scope>NUCLEOTIDE SEQUENCE [LARGE SCALE GENOMIC DNA]</scope>
    <source>
        <strain evidence="7 8">JCM23202</strain>
    </source>
</reference>